<dbReference type="OrthoDB" id="421951at2759"/>
<dbReference type="InterPro" id="IPR053858">
    <property type="entry name" value="Arb2_dom"/>
</dbReference>
<dbReference type="EMBL" id="UYRR01039563">
    <property type="protein sequence ID" value="VDK76768.1"/>
    <property type="molecule type" value="Genomic_DNA"/>
</dbReference>
<evidence type="ECO:0000313" key="4">
    <source>
        <dbReference type="WBParaSite" id="ASIM_0002104801-mRNA-1"/>
    </source>
</evidence>
<accession>A0A0M3KJ76</accession>
<reference evidence="4" key="1">
    <citation type="submission" date="2017-02" db="UniProtKB">
        <authorList>
            <consortium name="WormBaseParasite"/>
        </authorList>
    </citation>
    <scope>IDENTIFICATION</scope>
</reference>
<dbReference type="InterPro" id="IPR048263">
    <property type="entry name" value="Arb2"/>
</dbReference>
<dbReference type="AlphaFoldDB" id="A0A0M3KJ76"/>
<dbReference type="Pfam" id="PF22749">
    <property type="entry name" value="Arb2"/>
    <property type="match status" value="1"/>
</dbReference>
<proteinExistence type="predicted"/>
<sequence length="186" mass="20458">MRIICGQLLFKTGEVFVLESNYADNEQQRNDVAHLLDAIRHEVPSILMEKFSMKLIEFPLPAEKDSECDKLKSEFVLATDDLSTNTTGLVVLIEGFGTAGQWDPMLVLSEGLEQGSQISSVSKCIQNGWSVFILHASCLCSTDVNTNDGSANGEKLLENVRNGHHNADIFSGYSRACLHSCVSFTL</sequence>
<evidence type="ECO:0000313" key="3">
    <source>
        <dbReference type="Proteomes" id="UP000267096"/>
    </source>
</evidence>
<protein>
    <submittedName>
        <fullName evidence="4">Isochorismatase domain-containing protein</fullName>
    </submittedName>
</protein>
<evidence type="ECO:0000313" key="2">
    <source>
        <dbReference type="EMBL" id="VDK76768.1"/>
    </source>
</evidence>
<dbReference type="Proteomes" id="UP000267096">
    <property type="component" value="Unassembled WGS sequence"/>
</dbReference>
<gene>
    <name evidence="2" type="ORF">ASIM_LOCUS20423</name>
</gene>
<reference evidence="2 3" key="2">
    <citation type="submission" date="2018-11" db="EMBL/GenBank/DDBJ databases">
        <authorList>
            <consortium name="Pathogen Informatics"/>
        </authorList>
    </citation>
    <scope>NUCLEOTIDE SEQUENCE [LARGE SCALE GENOMIC DNA]</scope>
</reference>
<keyword evidence="3" id="KW-1185">Reference proteome</keyword>
<dbReference type="GO" id="GO:0031048">
    <property type="term" value="P:regulatory ncRNA-mediated heterochromatin formation"/>
    <property type="evidence" value="ECO:0007669"/>
    <property type="project" value="TreeGrafter"/>
</dbReference>
<organism evidence="4">
    <name type="scientific">Anisakis simplex</name>
    <name type="common">Herring worm</name>
    <dbReference type="NCBI Taxonomy" id="6269"/>
    <lineage>
        <taxon>Eukaryota</taxon>
        <taxon>Metazoa</taxon>
        <taxon>Ecdysozoa</taxon>
        <taxon>Nematoda</taxon>
        <taxon>Chromadorea</taxon>
        <taxon>Rhabditida</taxon>
        <taxon>Spirurina</taxon>
        <taxon>Ascaridomorpha</taxon>
        <taxon>Ascaridoidea</taxon>
        <taxon>Anisakidae</taxon>
        <taxon>Anisakis</taxon>
        <taxon>Anisakis simplex complex</taxon>
    </lineage>
</organism>
<dbReference type="GO" id="GO:0005634">
    <property type="term" value="C:nucleus"/>
    <property type="evidence" value="ECO:0007669"/>
    <property type="project" value="TreeGrafter"/>
</dbReference>
<evidence type="ECO:0000259" key="1">
    <source>
        <dbReference type="Pfam" id="PF22749"/>
    </source>
</evidence>
<dbReference type="PANTHER" id="PTHR21357:SF4">
    <property type="entry name" value="FAM172 FAMILY PROTEIN HOMOLOG CG10038"/>
    <property type="match status" value="1"/>
</dbReference>
<dbReference type="PANTHER" id="PTHR21357">
    <property type="entry name" value="FAM172 FAMILY PROTEIN HOMOLOG CG10038"/>
    <property type="match status" value="1"/>
</dbReference>
<feature type="domain" description="Arb2" evidence="1">
    <location>
        <begin position="16"/>
        <end position="138"/>
    </location>
</feature>
<dbReference type="GO" id="GO:0035197">
    <property type="term" value="F:siRNA binding"/>
    <property type="evidence" value="ECO:0007669"/>
    <property type="project" value="TreeGrafter"/>
</dbReference>
<name>A0A0M3KJ76_ANISI</name>
<dbReference type="WBParaSite" id="ASIM_0002104801-mRNA-1">
    <property type="protein sequence ID" value="ASIM_0002104801-mRNA-1"/>
    <property type="gene ID" value="ASIM_0002104801"/>
</dbReference>